<name>A0AAD3RX43_NEPGR</name>
<dbReference type="EMBL" id="BSYO01000002">
    <property type="protein sequence ID" value="GMH00857.1"/>
    <property type="molecule type" value="Genomic_DNA"/>
</dbReference>
<reference evidence="2" key="1">
    <citation type="submission" date="2023-05" db="EMBL/GenBank/DDBJ databases">
        <title>Nepenthes gracilis genome sequencing.</title>
        <authorList>
            <person name="Fukushima K."/>
        </authorList>
    </citation>
    <scope>NUCLEOTIDE SEQUENCE</scope>
    <source>
        <strain evidence="2">SING2019-196</strain>
    </source>
</reference>
<dbReference type="AlphaFoldDB" id="A0AAD3RX43"/>
<feature type="region of interest" description="Disordered" evidence="1">
    <location>
        <begin position="396"/>
        <end position="419"/>
    </location>
</feature>
<comment type="caution">
    <text evidence="2">The sequence shown here is derived from an EMBL/GenBank/DDBJ whole genome shotgun (WGS) entry which is preliminary data.</text>
</comment>
<feature type="compositionally biased region" description="Polar residues" evidence="1">
    <location>
        <begin position="82"/>
        <end position="91"/>
    </location>
</feature>
<evidence type="ECO:0000313" key="3">
    <source>
        <dbReference type="Proteomes" id="UP001279734"/>
    </source>
</evidence>
<feature type="compositionally biased region" description="Polar residues" evidence="1">
    <location>
        <begin position="396"/>
        <end position="409"/>
    </location>
</feature>
<feature type="region of interest" description="Disordered" evidence="1">
    <location>
        <begin position="82"/>
        <end position="107"/>
    </location>
</feature>
<protein>
    <submittedName>
        <fullName evidence="2">Uncharacterized protein</fullName>
    </submittedName>
</protein>
<accession>A0AAD3RX43</accession>
<gene>
    <name evidence="2" type="ORF">Nepgr_002696</name>
</gene>
<feature type="compositionally biased region" description="Polar residues" evidence="1">
    <location>
        <begin position="367"/>
        <end position="384"/>
    </location>
</feature>
<evidence type="ECO:0000256" key="1">
    <source>
        <dbReference type="SAM" id="MobiDB-lite"/>
    </source>
</evidence>
<dbReference type="Proteomes" id="UP001279734">
    <property type="component" value="Unassembled WGS sequence"/>
</dbReference>
<proteinExistence type="predicted"/>
<sequence length="487" mass="51073">MPNLACGGCRFGLRRVGLTDVVFMGIISNPAPTLSLARFGSLQFCMPDAEWVVCRWSLIAAGLANVDALAVLSIPDPTITRSQFGPNSSKSAPPAIGTSVQSSLPDQLPTDLEPCKVNDPLIPSGPPRLSDSLSENCSESTLVAPKLKEEIDCFSSVTGLQSFGTPTILSQAMSGEGLQLGSECAPDSDPLDVTVASPMSDSENFVYSVDAESAPEVGIPRMPPCPAMLQLCNQQISQLPVPSVGCSSPNSCLPISHSYAEILCRGLDADSQGFLVGGVPWWPISEEDRIAALGLVGASITLDPHPPGVAVLKLESALSLLPPVSEQASGPVSYPPGPLDHAVALVNTPPSISRILTKYSLDTSYQLGHGSSSPNGLSTASSTDSHLDTPEVSYLGSQVAPSQQDSWQPVKSRRNRRSASKDAKAGMFLLKLCSGLICGKAGCSPLDFWMELVLALASAADVVGQALALCWRLIGVFLCQWQCSSLV</sequence>
<keyword evidence="3" id="KW-1185">Reference proteome</keyword>
<feature type="region of interest" description="Disordered" evidence="1">
    <location>
        <begin position="367"/>
        <end position="386"/>
    </location>
</feature>
<evidence type="ECO:0000313" key="2">
    <source>
        <dbReference type="EMBL" id="GMH00857.1"/>
    </source>
</evidence>
<organism evidence="2 3">
    <name type="scientific">Nepenthes gracilis</name>
    <name type="common">Slender pitcher plant</name>
    <dbReference type="NCBI Taxonomy" id="150966"/>
    <lineage>
        <taxon>Eukaryota</taxon>
        <taxon>Viridiplantae</taxon>
        <taxon>Streptophyta</taxon>
        <taxon>Embryophyta</taxon>
        <taxon>Tracheophyta</taxon>
        <taxon>Spermatophyta</taxon>
        <taxon>Magnoliopsida</taxon>
        <taxon>eudicotyledons</taxon>
        <taxon>Gunneridae</taxon>
        <taxon>Pentapetalae</taxon>
        <taxon>Caryophyllales</taxon>
        <taxon>Nepenthaceae</taxon>
        <taxon>Nepenthes</taxon>
    </lineage>
</organism>